<organism evidence="1 2">
    <name type="scientific">Colletotrichum shisoi</name>
    <dbReference type="NCBI Taxonomy" id="2078593"/>
    <lineage>
        <taxon>Eukaryota</taxon>
        <taxon>Fungi</taxon>
        <taxon>Dikarya</taxon>
        <taxon>Ascomycota</taxon>
        <taxon>Pezizomycotina</taxon>
        <taxon>Sordariomycetes</taxon>
        <taxon>Hypocreomycetidae</taxon>
        <taxon>Glomerellales</taxon>
        <taxon>Glomerellaceae</taxon>
        <taxon>Colletotrichum</taxon>
        <taxon>Colletotrichum destructivum species complex</taxon>
    </lineage>
</organism>
<sequence length="106" mass="11489">MLWVCIINLAHRGHPPPNYQPAPNAFLAGGSEAVQIEIGGDATVAFARAVRPNQDPEPPAIAFSEIESAIVELGFRVQLVERQPVTLRCPHGTSTNISKATRSSWF</sequence>
<comment type="caution">
    <text evidence="1">The sequence shown here is derived from an EMBL/GenBank/DDBJ whole genome shotgun (WGS) entry which is preliminary data.</text>
</comment>
<keyword evidence="2" id="KW-1185">Reference proteome</keyword>
<gene>
    <name evidence="1" type="ORF">CSHISOI_08806</name>
</gene>
<dbReference type="OrthoDB" id="10537159at2759"/>
<dbReference type="EMBL" id="PUHP01001148">
    <property type="protein sequence ID" value="TQN66640.1"/>
    <property type="molecule type" value="Genomic_DNA"/>
</dbReference>
<dbReference type="AlphaFoldDB" id="A0A5Q4BI83"/>
<evidence type="ECO:0000313" key="2">
    <source>
        <dbReference type="Proteomes" id="UP000326340"/>
    </source>
</evidence>
<accession>A0A5Q4BI83</accession>
<name>A0A5Q4BI83_9PEZI</name>
<proteinExistence type="predicted"/>
<evidence type="ECO:0000313" key="1">
    <source>
        <dbReference type="EMBL" id="TQN66640.1"/>
    </source>
</evidence>
<dbReference type="Proteomes" id="UP000326340">
    <property type="component" value="Unassembled WGS sequence"/>
</dbReference>
<reference evidence="1 2" key="1">
    <citation type="journal article" date="2019" name="Sci. Rep.">
        <title>Colletotrichum shisoi sp. nov., an anthracnose pathogen of Perilla frutescens in Japan: molecular phylogenetic, morphological and genomic evidence.</title>
        <authorList>
            <person name="Gan P."/>
            <person name="Tsushima A."/>
            <person name="Hiroyama R."/>
            <person name="Narusaka M."/>
            <person name="Takano Y."/>
            <person name="Narusaka Y."/>
            <person name="Kawaradani M."/>
            <person name="Damm U."/>
            <person name="Shirasu K."/>
        </authorList>
    </citation>
    <scope>NUCLEOTIDE SEQUENCE [LARGE SCALE GENOMIC DNA]</scope>
    <source>
        <strain evidence="1 2">PG-2018a</strain>
    </source>
</reference>
<protein>
    <submittedName>
        <fullName evidence="1">Uncharacterized protein</fullName>
    </submittedName>
</protein>